<evidence type="ECO:0000313" key="2">
    <source>
        <dbReference type="Proteomes" id="UP000283509"/>
    </source>
</evidence>
<dbReference type="EMBL" id="QCYY01002624">
    <property type="protein sequence ID" value="ROT68889.1"/>
    <property type="molecule type" value="Genomic_DNA"/>
</dbReference>
<reference evidence="1 2" key="2">
    <citation type="submission" date="2019-01" db="EMBL/GenBank/DDBJ databases">
        <title>The decoding of complex shrimp genome reveals the adaptation for benthos swimmer, frequently molting mechanism and breeding impact on genome.</title>
        <authorList>
            <person name="Sun Y."/>
            <person name="Gao Y."/>
            <person name="Yu Y."/>
        </authorList>
    </citation>
    <scope>NUCLEOTIDE SEQUENCE [LARGE SCALE GENOMIC DNA]</scope>
    <source>
        <tissue evidence="1">Muscle</tissue>
    </source>
</reference>
<sequence length="124" mass="14192">MYHHQDWCTLSTKNLCKGSILADYVKLRGEENITFSTIAYVGDGTNDFCPSLYLRECDIVFPRCGYNLLNFIPKMEAEKGMKLAADVCPWDSGKDILERLLPCYDDPMLSNLPHPRLRSPSQRD</sequence>
<proteinExistence type="predicted"/>
<dbReference type="OrthoDB" id="10267182at2759"/>
<dbReference type="PANTHER" id="PTHR20889:SF12">
    <property type="entry name" value="LP01149P"/>
    <property type="match status" value="1"/>
</dbReference>
<dbReference type="PANTHER" id="PTHR20889">
    <property type="entry name" value="PHOSPHATASE, ORPHAN 1, 2"/>
    <property type="match status" value="1"/>
</dbReference>
<dbReference type="InterPro" id="IPR016965">
    <property type="entry name" value="Pase_PHOSPHO-typ"/>
</dbReference>
<evidence type="ECO:0000313" key="1">
    <source>
        <dbReference type="EMBL" id="ROT68889.1"/>
    </source>
</evidence>
<name>A0A3R7MSR1_PENVA</name>
<dbReference type="InterPro" id="IPR023214">
    <property type="entry name" value="HAD_sf"/>
</dbReference>
<protein>
    <recommendedName>
        <fullName evidence="3">Pyridoxal phosphate phosphatase PHOSPHO2</fullName>
    </recommendedName>
</protein>
<reference evidence="1 2" key="1">
    <citation type="submission" date="2018-04" db="EMBL/GenBank/DDBJ databases">
        <authorList>
            <person name="Zhang X."/>
            <person name="Yuan J."/>
            <person name="Li F."/>
            <person name="Xiang J."/>
        </authorList>
    </citation>
    <scope>NUCLEOTIDE SEQUENCE [LARGE SCALE GENOMIC DNA]</scope>
    <source>
        <tissue evidence="1">Muscle</tissue>
    </source>
</reference>
<dbReference type="STRING" id="6689.A0A3R7MSR1"/>
<organism evidence="1 2">
    <name type="scientific">Penaeus vannamei</name>
    <name type="common">Whiteleg shrimp</name>
    <name type="synonym">Litopenaeus vannamei</name>
    <dbReference type="NCBI Taxonomy" id="6689"/>
    <lineage>
        <taxon>Eukaryota</taxon>
        <taxon>Metazoa</taxon>
        <taxon>Ecdysozoa</taxon>
        <taxon>Arthropoda</taxon>
        <taxon>Crustacea</taxon>
        <taxon>Multicrustacea</taxon>
        <taxon>Malacostraca</taxon>
        <taxon>Eumalacostraca</taxon>
        <taxon>Eucarida</taxon>
        <taxon>Decapoda</taxon>
        <taxon>Dendrobranchiata</taxon>
        <taxon>Penaeoidea</taxon>
        <taxon>Penaeidae</taxon>
        <taxon>Penaeus</taxon>
    </lineage>
</organism>
<dbReference type="Pfam" id="PF06888">
    <property type="entry name" value="Put_Phosphatase"/>
    <property type="match status" value="1"/>
</dbReference>
<comment type="caution">
    <text evidence="1">The sequence shown here is derived from an EMBL/GenBank/DDBJ whole genome shotgun (WGS) entry which is preliminary data.</text>
</comment>
<evidence type="ECO:0008006" key="3">
    <source>
        <dbReference type="Google" id="ProtNLM"/>
    </source>
</evidence>
<dbReference type="Gene3D" id="3.40.50.1000">
    <property type="entry name" value="HAD superfamily/HAD-like"/>
    <property type="match status" value="1"/>
</dbReference>
<keyword evidence="2" id="KW-1185">Reference proteome</keyword>
<accession>A0A3R7MSR1</accession>
<dbReference type="GO" id="GO:0016791">
    <property type="term" value="F:phosphatase activity"/>
    <property type="evidence" value="ECO:0007669"/>
    <property type="project" value="InterPro"/>
</dbReference>
<dbReference type="AlphaFoldDB" id="A0A3R7MSR1"/>
<dbReference type="Proteomes" id="UP000283509">
    <property type="component" value="Unassembled WGS sequence"/>
</dbReference>
<gene>
    <name evidence="1" type="ORF">C7M84_012951</name>
</gene>